<evidence type="ECO:0000256" key="1">
    <source>
        <dbReference type="SAM" id="Phobius"/>
    </source>
</evidence>
<accession>A0A1J1HN55</accession>
<evidence type="ECO:0000313" key="2">
    <source>
        <dbReference type="EMBL" id="CRK87665.1"/>
    </source>
</evidence>
<keyword evidence="1" id="KW-0812">Transmembrane</keyword>
<protein>
    <submittedName>
        <fullName evidence="2">CLUMA_CG001458, isoform A</fullName>
    </submittedName>
</protein>
<dbReference type="Proteomes" id="UP000183832">
    <property type="component" value="Unassembled WGS sequence"/>
</dbReference>
<feature type="transmembrane region" description="Helical" evidence="1">
    <location>
        <begin position="12"/>
        <end position="31"/>
    </location>
</feature>
<gene>
    <name evidence="2" type="ORF">CLUMA_CG001458</name>
</gene>
<proteinExistence type="predicted"/>
<reference evidence="2 3" key="1">
    <citation type="submission" date="2015-04" db="EMBL/GenBank/DDBJ databases">
        <authorList>
            <person name="Syromyatnikov M.Y."/>
            <person name="Popov V.N."/>
        </authorList>
    </citation>
    <scope>NUCLEOTIDE SEQUENCE [LARGE SCALE GENOMIC DNA]</scope>
</reference>
<keyword evidence="1" id="KW-1133">Transmembrane helix</keyword>
<dbReference type="AlphaFoldDB" id="A0A1J1HN55"/>
<keyword evidence="3" id="KW-1185">Reference proteome</keyword>
<dbReference type="EMBL" id="CVRI01000004">
    <property type="protein sequence ID" value="CRK87665.1"/>
    <property type="molecule type" value="Genomic_DNA"/>
</dbReference>
<name>A0A1J1HN55_9DIPT</name>
<evidence type="ECO:0000313" key="3">
    <source>
        <dbReference type="Proteomes" id="UP000183832"/>
    </source>
</evidence>
<keyword evidence="1" id="KW-0472">Membrane</keyword>
<organism evidence="2 3">
    <name type="scientific">Clunio marinus</name>
    <dbReference type="NCBI Taxonomy" id="568069"/>
    <lineage>
        <taxon>Eukaryota</taxon>
        <taxon>Metazoa</taxon>
        <taxon>Ecdysozoa</taxon>
        <taxon>Arthropoda</taxon>
        <taxon>Hexapoda</taxon>
        <taxon>Insecta</taxon>
        <taxon>Pterygota</taxon>
        <taxon>Neoptera</taxon>
        <taxon>Endopterygota</taxon>
        <taxon>Diptera</taxon>
        <taxon>Nematocera</taxon>
        <taxon>Chironomoidea</taxon>
        <taxon>Chironomidae</taxon>
        <taxon>Clunio</taxon>
    </lineage>
</organism>
<sequence>MKKKSIATDCMYLLLIIAKALWIALCNQFFVKCNQRGSLISSCCRYEAAGRLIFIQRGRREVIADEKPLTLTNPSFFWEVEEIHLEFFQIVDEKRIRQKQKQSMREEETTPRSYVCFFERNK</sequence>